<dbReference type="InterPro" id="IPR004837">
    <property type="entry name" value="NaCa_Exmemb"/>
</dbReference>
<feature type="transmembrane region" description="Helical" evidence="8">
    <location>
        <begin position="27"/>
        <end position="48"/>
    </location>
</feature>
<keyword evidence="4 8" id="KW-1133">Transmembrane helix</keyword>
<dbReference type="GO" id="GO:0005774">
    <property type="term" value="C:vacuolar membrane"/>
    <property type="evidence" value="ECO:0007669"/>
    <property type="project" value="UniProtKB-ARBA"/>
</dbReference>
<feature type="transmembrane region" description="Helical" evidence="8">
    <location>
        <begin position="306"/>
        <end position="329"/>
    </location>
</feature>
<keyword evidence="2" id="KW-0813">Transport</keyword>
<evidence type="ECO:0000256" key="5">
    <source>
        <dbReference type="ARBA" id="ARBA00023065"/>
    </source>
</evidence>
<organism evidence="10">
    <name type="scientific">Spumella elongata</name>
    <dbReference type="NCBI Taxonomy" id="89044"/>
    <lineage>
        <taxon>Eukaryota</taxon>
        <taxon>Sar</taxon>
        <taxon>Stramenopiles</taxon>
        <taxon>Ochrophyta</taxon>
        <taxon>Chrysophyceae</taxon>
        <taxon>Chromulinales</taxon>
        <taxon>Chromulinaceae</taxon>
        <taxon>Spumella</taxon>
    </lineage>
</organism>
<sequence>MSAPMAEKENAEEPVVHTFVSTIKTMAVTGPLNILLLCTPIAIISYYADWPSTVTFIFSLLALAPLAERLGFVTEQLALHTNETVGGLLNASFGNATELIVAITALKRGLYKLVQLSLLGSILSNMLLVLGCAFFFGGIKHKNQYFGTISSQMNASLLMLATMGILFPTILSNTFEESRLGEMGFSRATSVILFLLYFAFLYFQLFSHKELYEEKTDQRLGEHSTNGLIGPNVEEGVPPMMRSTSGEKKEGSEVAEEEDDDEDEDLLGFNNSIIWLAIITVFISILSDAISGSIEDAAGSMGISKVFIAAILLPIVGNAAEHAGAVIFAMKGKLDLSLGVAIGSSTQIALCVLPLLVLIGWCGGYDLSLNFGSFEAGTLFLSVISVVFAIKDGKSNWLLGLTLMAMYLVIAVGFWAHNNQELN</sequence>
<feature type="transmembrane region" description="Helical" evidence="8">
    <location>
        <begin position="273"/>
        <end position="294"/>
    </location>
</feature>
<dbReference type="GO" id="GO:0012505">
    <property type="term" value="C:endomembrane system"/>
    <property type="evidence" value="ECO:0007669"/>
    <property type="project" value="UniProtKB-SubCell"/>
</dbReference>
<keyword evidence="5" id="KW-0406">Ion transport</keyword>
<dbReference type="GO" id="GO:0015369">
    <property type="term" value="F:calcium:proton antiporter activity"/>
    <property type="evidence" value="ECO:0007669"/>
    <property type="project" value="TreeGrafter"/>
</dbReference>
<evidence type="ECO:0000256" key="1">
    <source>
        <dbReference type="ARBA" id="ARBA00004127"/>
    </source>
</evidence>
<feature type="transmembrane region" description="Helical" evidence="8">
    <location>
        <begin position="187"/>
        <end position="206"/>
    </location>
</feature>
<feature type="transmembrane region" description="Helical" evidence="8">
    <location>
        <begin position="336"/>
        <end position="361"/>
    </location>
</feature>
<feature type="domain" description="Sodium/calcium exchanger membrane region" evidence="9">
    <location>
        <begin position="272"/>
        <end position="415"/>
    </location>
</feature>
<evidence type="ECO:0000313" key="10">
    <source>
        <dbReference type="EMBL" id="CAE0271746.1"/>
    </source>
</evidence>
<dbReference type="Pfam" id="PF01699">
    <property type="entry name" value="Na_Ca_ex"/>
    <property type="match status" value="2"/>
</dbReference>
<dbReference type="GO" id="GO:0006874">
    <property type="term" value="P:intracellular calcium ion homeostasis"/>
    <property type="evidence" value="ECO:0007669"/>
    <property type="project" value="TreeGrafter"/>
</dbReference>
<evidence type="ECO:0000256" key="8">
    <source>
        <dbReference type="SAM" id="Phobius"/>
    </source>
</evidence>
<dbReference type="InterPro" id="IPR004713">
    <property type="entry name" value="CaH_exchang"/>
</dbReference>
<proteinExistence type="predicted"/>
<dbReference type="Gene3D" id="1.20.1420.30">
    <property type="entry name" value="NCX, central ion-binding region"/>
    <property type="match status" value="2"/>
</dbReference>
<comment type="subcellular location">
    <subcellularLocation>
        <location evidence="1">Endomembrane system</location>
        <topology evidence="1">Multi-pass membrane protein</topology>
    </subcellularLocation>
</comment>
<name>A0A7S3GN82_9STRA</name>
<keyword evidence="3 8" id="KW-0812">Transmembrane</keyword>
<evidence type="ECO:0000256" key="6">
    <source>
        <dbReference type="ARBA" id="ARBA00023136"/>
    </source>
</evidence>
<evidence type="ECO:0000256" key="4">
    <source>
        <dbReference type="ARBA" id="ARBA00022989"/>
    </source>
</evidence>
<feature type="transmembrane region" description="Helical" evidence="8">
    <location>
        <begin position="367"/>
        <end position="390"/>
    </location>
</feature>
<accession>A0A7S3GN82</accession>
<feature type="transmembrane region" description="Helical" evidence="8">
    <location>
        <begin position="118"/>
        <end position="136"/>
    </location>
</feature>
<evidence type="ECO:0000256" key="7">
    <source>
        <dbReference type="SAM" id="MobiDB-lite"/>
    </source>
</evidence>
<keyword evidence="6 8" id="KW-0472">Membrane</keyword>
<feature type="region of interest" description="Disordered" evidence="7">
    <location>
        <begin position="223"/>
        <end position="261"/>
    </location>
</feature>
<evidence type="ECO:0000256" key="2">
    <source>
        <dbReference type="ARBA" id="ARBA00022448"/>
    </source>
</evidence>
<dbReference type="PANTHER" id="PTHR31503">
    <property type="entry name" value="VACUOLAR CALCIUM ION TRANSPORTER"/>
    <property type="match status" value="1"/>
</dbReference>
<feature type="transmembrane region" description="Helical" evidence="8">
    <location>
        <begin position="157"/>
        <end position="175"/>
    </location>
</feature>
<dbReference type="InterPro" id="IPR044880">
    <property type="entry name" value="NCX_ion-bd_dom_sf"/>
</dbReference>
<dbReference type="EMBL" id="HBIC01000991">
    <property type="protein sequence ID" value="CAE0271746.1"/>
    <property type="molecule type" value="Transcribed_RNA"/>
</dbReference>
<protein>
    <recommendedName>
        <fullName evidence="9">Sodium/calcium exchanger membrane region domain-containing protein</fullName>
    </recommendedName>
</protein>
<evidence type="ECO:0000259" key="9">
    <source>
        <dbReference type="Pfam" id="PF01699"/>
    </source>
</evidence>
<feature type="transmembrane region" description="Helical" evidence="8">
    <location>
        <begin position="397"/>
        <end position="416"/>
    </location>
</feature>
<feature type="domain" description="Sodium/calcium exchanger membrane region" evidence="9">
    <location>
        <begin position="52"/>
        <end position="205"/>
    </location>
</feature>
<gene>
    <name evidence="10" type="ORF">SELO1098_LOCUS571</name>
</gene>
<dbReference type="AlphaFoldDB" id="A0A7S3GN82"/>
<dbReference type="PANTHER" id="PTHR31503:SF22">
    <property type="entry name" value="VACUOLAR CALCIUM ION TRANSPORTER"/>
    <property type="match status" value="1"/>
</dbReference>
<reference evidence="10" key="1">
    <citation type="submission" date="2021-01" db="EMBL/GenBank/DDBJ databases">
        <authorList>
            <person name="Corre E."/>
            <person name="Pelletier E."/>
            <person name="Niang G."/>
            <person name="Scheremetjew M."/>
            <person name="Finn R."/>
            <person name="Kale V."/>
            <person name="Holt S."/>
            <person name="Cochrane G."/>
            <person name="Meng A."/>
            <person name="Brown T."/>
            <person name="Cohen L."/>
        </authorList>
    </citation>
    <scope>NUCLEOTIDE SEQUENCE</scope>
    <source>
        <strain evidence="10">CCAP 955/1</strain>
    </source>
</reference>
<evidence type="ECO:0000256" key="3">
    <source>
        <dbReference type="ARBA" id="ARBA00022692"/>
    </source>
</evidence>